<accession>A0A026WEQ9</accession>
<keyword evidence="2" id="KW-1185">Reference proteome</keyword>
<sequence>MTYGFVHACTKPRRIAGKRKFYLPACLPACHSPPLALHQEEGIQDTCVATRRKMRGGKRGVISHIHECRQQTTQARFMHVDSHKPF</sequence>
<dbReference type="Proteomes" id="UP000053097">
    <property type="component" value="Unassembled WGS sequence"/>
</dbReference>
<gene>
    <name evidence="1" type="ORF">X777_05678</name>
</gene>
<name>A0A026WEQ9_OOCBI</name>
<proteinExistence type="predicted"/>
<evidence type="ECO:0000313" key="1">
    <source>
        <dbReference type="EMBL" id="EZA54443.1"/>
    </source>
</evidence>
<dbReference type="EMBL" id="KK107250">
    <property type="protein sequence ID" value="EZA54443.1"/>
    <property type="molecule type" value="Genomic_DNA"/>
</dbReference>
<evidence type="ECO:0000313" key="2">
    <source>
        <dbReference type="Proteomes" id="UP000053097"/>
    </source>
</evidence>
<organism evidence="1 2">
    <name type="scientific">Ooceraea biroi</name>
    <name type="common">Clonal raider ant</name>
    <name type="synonym">Cerapachys biroi</name>
    <dbReference type="NCBI Taxonomy" id="2015173"/>
    <lineage>
        <taxon>Eukaryota</taxon>
        <taxon>Metazoa</taxon>
        <taxon>Ecdysozoa</taxon>
        <taxon>Arthropoda</taxon>
        <taxon>Hexapoda</taxon>
        <taxon>Insecta</taxon>
        <taxon>Pterygota</taxon>
        <taxon>Neoptera</taxon>
        <taxon>Endopterygota</taxon>
        <taxon>Hymenoptera</taxon>
        <taxon>Apocrita</taxon>
        <taxon>Aculeata</taxon>
        <taxon>Formicoidea</taxon>
        <taxon>Formicidae</taxon>
        <taxon>Dorylinae</taxon>
        <taxon>Ooceraea</taxon>
    </lineage>
</organism>
<protein>
    <submittedName>
        <fullName evidence="1">Uncharacterized protein</fullName>
    </submittedName>
</protein>
<dbReference type="AlphaFoldDB" id="A0A026WEQ9"/>
<reference evidence="1 2" key="1">
    <citation type="journal article" date="2014" name="Curr. Biol.">
        <title>The genome of the clonal raider ant Cerapachys biroi.</title>
        <authorList>
            <person name="Oxley P.R."/>
            <person name="Ji L."/>
            <person name="Fetter-Pruneda I."/>
            <person name="McKenzie S.K."/>
            <person name="Li C."/>
            <person name="Hu H."/>
            <person name="Zhang G."/>
            <person name="Kronauer D.J."/>
        </authorList>
    </citation>
    <scope>NUCLEOTIDE SEQUENCE [LARGE SCALE GENOMIC DNA]</scope>
</reference>